<gene>
    <name evidence="2" type="ORF">GcLGCM259_0369</name>
</gene>
<proteinExistence type="predicted"/>
<sequence length="89" mass="9456">MAQHLPPEALDEWLSAAAAELGLDENEVDIATILDVAKHVAHDVARPAAPLSTFLLGLALGRAGEQGSLAALAGQLTERAHRWEQENPQ</sequence>
<evidence type="ECO:0000313" key="2">
    <source>
        <dbReference type="EMBL" id="QCY46151.1"/>
    </source>
</evidence>
<keyword evidence="3" id="KW-1185">Reference proteome</keyword>
<evidence type="ECO:0000313" key="3">
    <source>
        <dbReference type="Proteomes" id="UP000307000"/>
    </source>
</evidence>
<evidence type="ECO:0000259" key="1">
    <source>
        <dbReference type="Pfam" id="PF20058"/>
    </source>
</evidence>
<reference evidence="2 3" key="1">
    <citation type="submission" date="2018-12" db="EMBL/GenBank/DDBJ databases">
        <title>Complete Genome Sequence of Glutamicibacter creatinolyticus strain LGCM259,isolated from an abscess of a 12-year-old mare in Italy.</title>
        <authorList>
            <person name="Santos R.G."/>
            <person name="Silva A.L."/>
            <person name="Seyffert N."/>
            <person name="Castro T.L.P."/>
            <person name="Attili A.R."/>
            <person name="Rifici C."/>
            <person name="Mazzullo G."/>
            <person name="Brenig B."/>
            <person name="Venanzi F."/>
            <person name="Azevedo V."/>
        </authorList>
    </citation>
    <scope>NUCLEOTIDE SEQUENCE [LARGE SCALE GENOMIC DNA]</scope>
    <source>
        <strain evidence="2 3">LGCM 259</strain>
    </source>
</reference>
<protein>
    <recommendedName>
        <fullName evidence="1">DUF6457 domain-containing protein</fullName>
    </recommendedName>
</protein>
<dbReference type="AlphaFoldDB" id="A0A5B7WQ13"/>
<dbReference type="Proteomes" id="UP000307000">
    <property type="component" value="Chromosome"/>
</dbReference>
<feature type="domain" description="DUF6457" evidence="1">
    <location>
        <begin position="6"/>
        <end position="87"/>
    </location>
</feature>
<dbReference type="Pfam" id="PF20058">
    <property type="entry name" value="DUF6457"/>
    <property type="match status" value="1"/>
</dbReference>
<accession>A0A5B7WQ13</accession>
<organism evidence="2 3">
    <name type="scientific">Glutamicibacter creatinolyticus</name>
    <dbReference type="NCBI Taxonomy" id="162496"/>
    <lineage>
        <taxon>Bacteria</taxon>
        <taxon>Bacillati</taxon>
        <taxon>Actinomycetota</taxon>
        <taxon>Actinomycetes</taxon>
        <taxon>Micrococcales</taxon>
        <taxon>Micrococcaceae</taxon>
        <taxon>Glutamicibacter</taxon>
    </lineage>
</organism>
<dbReference type="KEGG" id="gcr:GcLGCM259_0369"/>
<dbReference type="RefSeq" id="WP_138174994.1">
    <property type="nucleotide sequence ID" value="NZ_BAAAGL010000021.1"/>
</dbReference>
<name>A0A5B7WQ13_9MICC</name>
<dbReference type="InterPro" id="IPR045598">
    <property type="entry name" value="DUF6457"/>
</dbReference>
<dbReference type="EMBL" id="CP034412">
    <property type="protein sequence ID" value="QCY46151.1"/>
    <property type="molecule type" value="Genomic_DNA"/>
</dbReference>